<dbReference type="NCBIfam" id="NF003661">
    <property type="entry name" value="PRK05291.1-3"/>
    <property type="match status" value="1"/>
</dbReference>
<dbReference type="CDD" id="cd04164">
    <property type="entry name" value="trmE"/>
    <property type="match status" value="1"/>
</dbReference>
<sequence>MTPIDTIIAPATASGEAALAVIRVSGPLVPELVEAIFGKAPLPRQVRLGRYLSTDGRTLDTLIYTVYEEGKSYSGDWLLELTPHGNPWLVRKILDDLLGRGCRLAEAGEFTRRAFLNGKLDLSQAEAVVQVIQARSERALEAARRQLSGSVGRTVDSLVDRLLVVTAMLEAYIDFPEEDLPPEDQKGPAQALSSLVTDMESLIATRQYASLLHDGVKCVILGEPNVGKSSLLNALTGEDRVIVSAEPGTTRDYVEERIHIGPYLLRIIDTAGLHEAASSLEEEGIHRSLEQIESADLLLVVLDSTRPAPTLPDPVVRLLNERNTVVVVNKVDLAEGKDLAAFAADCPHVPISAAKQTGLNDLREVIRRSLEEGLVIPDESAVIVSARHAEALAQAKSLLQESREKLREGLPAELVASDLHAAIESMGLITGKIDNESILDRLFNRFCIGK</sequence>
<evidence type="ECO:0000313" key="9">
    <source>
        <dbReference type="EMBL" id="NDV62165.1"/>
    </source>
</evidence>
<dbReference type="PRINTS" id="PR00326">
    <property type="entry name" value="GTP1OBG"/>
</dbReference>
<dbReference type="SUPFAM" id="SSF103025">
    <property type="entry name" value="Folate-binding domain"/>
    <property type="match status" value="1"/>
</dbReference>
<protein>
    <recommendedName>
        <fullName evidence="6">tRNA modification GTPase MnmE</fullName>
        <ecNumber evidence="6">3.6.-.-</ecNumber>
    </recommendedName>
</protein>
<dbReference type="Gene3D" id="3.30.1360.120">
    <property type="entry name" value="Probable tRNA modification gtpase trme, domain 1"/>
    <property type="match status" value="1"/>
</dbReference>
<dbReference type="Gene3D" id="1.20.120.430">
    <property type="entry name" value="tRNA modification GTPase MnmE domain 2"/>
    <property type="match status" value="1"/>
</dbReference>
<dbReference type="PANTHER" id="PTHR42714">
    <property type="entry name" value="TRNA MODIFICATION GTPASE GTPBP3"/>
    <property type="match status" value="1"/>
</dbReference>
<dbReference type="EMBL" id="JAAGNX010000002">
    <property type="protein sequence ID" value="NDV62165.1"/>
    <property type="molecule type" value="Genomic_DNA"/>
</dbReference>
<keyword evidence="2 6" id="KW-0819">tRNA processing</keyword>
<evidence type="ECO:0000256" key="6">
    <source>
        <dbReference type="HAMAP-Rule" id="MF_00379"/>
    </source>
</evidence>
<dbReference type="Proteomes" id="UP000478417">
    <property type="component" value="Unassembled WGS sequence"/>
</dbReference>
<dbReference type="GO" id="GO:0002098">
    <property type="term" value="P:tRNA wobble uridine modification"/>
    <property type="evidence" value="ECO:0007669"/>
    <property type="project" value="TreeGrafter"/>
</dbReference>
<feature type="binding site" evidence="6">
    <location>
        <begin position="225"/>
        <end position="230"/>
    </location>
    <ligand>
        <name>GTP</name>
        <dbReference type="ChEBI" id="CHEBI:37565"/>
    </ligand>
</feature>
<feature type="binding site" evidence="6">
    <location>
        <position position="229"/>
    </location>
    <ligand>
        <name>Mg(2+)</name>
        <dbReference type="ChEBI" id="CHEBI:18420"/>
    </ligand>
</feature>
<keyword evidence="6" id="KW-0460">Magnesium</keyword>
<feature type="domain" description="TrmE-type G" evidence="8">
    <location>
        <begin position="215"/>
        <end position="371"/>
    </location>
</feature>
<feature type="binding site" evidence="6">
    <location>
        <position position="450"/>
    </location>
    <ligand>
        <name>(6S)-5-formyl-5,6,7,8-tetrahydrofolate</name>
        <dbReference type="ChEBI" id="CHEBI:57457"/>
    </ligand>
</feature>
<comment type="subunit">
    <text evidence="6">Homodimer. Heterotetramer of two MnmE and two MnmG subunits.</text>
</comment>
<evidence type="ECO:0000256" key="4">
    <source>
        <dbReference type="ARBA" id="ARBA00022958"/>
    </source>
</evidence>
<dbReference type="Pfam" id="PF12631">
    <property type="entry name" value="MnmE_helical"/>
    <property type="match status" value="1"/>
</dbReference>
<dbReference type="InterPro" id="IPR018948">
    <property type="entry name" value="GTP-bd_TrmE_N"/>
</dbReference>
<dbReference type="NCBIfam" id="TIGR00231">
    <property type="entry name" value="small_GTP"/>
    <property type="match status" value="1"/>
</dbReference>
<proteinExistence type="inferred from homology"/>
<keyword evidence="4 6" id="KW-0630">Potassium</keyword>
<dbReference type="GO" id="GO:0005525">
    <property type="term" value="F:GTP binding"/>
    <property type="evidence" value="ECO:0007669"/>
    <property type="project" value="UniProtKB-UniRule"/>
</dbReference>
<evidence type="ECO:0000256" key="2">
    <source>
        <dbReference type="ARBA" id="ARBA00022694"/>
    </source>
</evidence>
<dbReference type="InterPro" id="IPR027368">
    <property type="entry name" value="MnmE_dom2"/>
</dbReference>
<name>A0A6B2M2X9_9BACT</name>
<dbReference type="SUPFAM" id="SSF52540">
    <property type="entry name" value="P-loop containing nucleoside triphosphate hydrolases"/>
    <property type="match status" value="1"/>
</dbReference>
<dbReference type="InterPro" id="IPR004520">
    <property type="entry name" value="GTPase_MnmE"/>
</dbReference>
<dbReference type="InterPro" id="IPR027266">
    <property type="entry name" value="TrmE/GcvT-like"/>
</dbReference>
<feature type="binding site" evidence="6">
    <location>
        <position position="23"/>
    </location>
    <ligand>
        <name>(6S)-5-formyl-5,6,7,8-tetrahydrofolate</name>
        <dbReference type="ChEBI" id="CHEBI:57457"/>
    </ligand>
</feature>
<comment type="caution">
    <text evidence="6">Lacks conserved residue(s) required for the propagation of feature annotation.</text>
</comment>
<dbReference type="CDD" id="cd14858">
    <property type="entry name" value="TrmE_N"/>
    <property type="match status" value="1"/>
</dbReference>
<comment type="cofactor">
    <cofactor evidence="6">
        <name>K(+)</name>
        <dbReference type="ChEBI" id="CHEBI:29103"/>
    </cofactor>
    <text evidence="6">Binds 1 potassium ion per subunit.</text>
</comment>
<dbReference type="NCBIfam" id="TIGR00450">
    <property type="entry name" value="mnmE_trmE_thdF"/>
    <property type="match status" value="1"/>
</dbReference>
<feature type="binding site" evidence="6">
    <location>
        <begin position="269"/>
        <end position="272"/>
    </location>
    <ligand>
        <name>GTP</name>
        <dbReference type="ChEBI" id="CHEBI:37565"/>
    </ligand>
</feature>
<keyword evidence="3 6" id="KW-0547">Nucleotide-binding</keyword>
<keyword evidence="6" id="KW-0378">Hydrolase</keyword>
<feature type="binding site" evidence="6">
    <location>
        <position position="250"/>
    </location>
    <ligand>
        <name>Mg(2+)</name>
        <dbReference type="ChEBI" id="CHEBI:18420"/>
    </ligand>
</feature>
<dbReference type="InterPro" id="IPR031168">
    <property type="entry name" value="G_TrmE"/>
</dbReference>
<keyword evidence="6" id="KW-0479">Metal-binding</keyword>
<dbReference type="InterPro" id="IPR025867">
    <property type="entry name" value="MnmE_helical"/>
</dbReference>
<dbReference type="GO" id="GO:0030488">
    <property type="term" value="P:tRNA methylation"/>
    <property type="evidence" value="ECO:0007669"/>
    <property type="project" value="TreeGrafter"/>
</dbReference>
<comment type="similarity">
    <text evidence="1 6 7">Belongs to the TRAFAC class TrmE-Era-EngA-EngB-Septin-like GTPase superfamily. TrmE GTPase family.</text>
</comment>
<dbReference type="HAMAP" id="MF_00379">
    <property type="entry name" value="GTPase_MnmE"/>
    <property type="match status" value="1"/>
</dbReference>
<dbReference type="PANTHER" id="PTHR42714:SF2">
    <property type="entry name" value="TRNA MODIFICATION GTPASE GTPBP3, MITOCHONDRIAL"/>
    <property type="match status" value="1"/>
</dbReference>
<dbReference type="Pfam" id="PF01926">
    <property type="entry name" value="MMR_HSR1"/>
    <property type="match status" value="1"/>
</dbReference>
<evidence type="ECO:0000256" key="5">
    <source>
        <dbReference type="ARBA" id="ARBA00023134"/>
    </source>
</evidence>
<comment type="subcellular location">
    <subcellularLocation>
        <location evidence="6">Cytoplasm</location>
    </subcellularLocation>
</comment>
<dbReference type="GO" id="GO:0046872">
    <property type="term" value="F:metal ion binding"/>
    <property type="evidence" value="ECO:0007669"/>
    <property type="project" value="UniProtKB-KW"/>
</dbReference>
<dbReference type="InterPro" id="IPR005225">
    <property type="entry name" value="Small_GTP-bd"/>
</dbReference>
<evidence type="ECO:0000256" key="1">
    <source>
        <dbReference type="ARBA" id="ARBA00011043"/>
    </source>
</evidence>
<dbReference type="InterPro" id="IPR006073">
    <property type="entry name" value="GTP-bd"/>
</dbReference>
<feature type="binding site" evidence="6">
    <location>
        <position position="119"/>
    </location>
    <ligand>
        <name>(6S)-5-formyl-5,6,7,8-tetrahydrofolate</name>
        <dbReference type="ChEBI" id="CHEBI:57457"/>
    </ligand>
</feature>
<dbReference type="EC" id="3.6.-.-" evidence="6"/>
<keyword evidence="5 6" id="KW-0342">GTP-binding</keyword>
<dbReference type="InterPro" id="IPR027417">
    <property type="entry name" value="P-loop_NTPase"/>
</dbReference>
<dbReference type="Gene3D" id="3.40.50.300">
    <property type="entry name" value="P-loop containing nucleotide triphosphate hydrolases"/>
    <property type="match status" value="1"/>
</dbReference>
<keyword evidence="10" id="KW-1185">Reference proteome</keyword>
<organism evidence="9 10">
    <name type="scientific">Oceanipulchritudo coccoides</name>
    <dbReference type="NCBI Taxonomy" id="2706888"/>
    <lineage>
        <taxon>Bacteria</taxon>
        <taxon>Pseudomonadati</taxon>
        <taxon>Verrucomicrobiota</taxon>
        <taxon>Opitutia</taxon>
        <taxon>Puniceicoccales</taxon>
        <taxon>Oceanipulchritudinaceae</taxon>
        <taxon>Oceanipulchritudo</taxon>
    </lineage>
</organism>
<evidence type="ECO:0000256" key="3">
    <source>
        <dbReference type="ARBA" id="ARBA00022741"/>
    </source>
</evidence>
<dbReference type="Pfam" id="PF10396">
    <property type="entry name" value="TrmE_N"/>
    <property type="match status" value="1"/>
</dbReference>
<dbReference type="GO" id="GO:0003924">
    <property type="term" value="F:GTPase activity"/>
    <property type="evidence" value="ECO:0007669"/>
    <property type="project" value="UniProtKB-UniRule"/>
</dbReference>
<dbReference type="AlphaFoldDB" id="A0A6B2M2X9"/>
<feature type="binding site" evidence="6">
    <location>
        <position position="80"/>
    </location>
    <ligand>
        <name>(6S)-5-formyl-5,6,7,8-tetrahydrofolate</name>
        <dbReference type="ChEBI" id="CHEBI:57457"/>
    </ligand>
</feature>
<accession>A0A6B2M2X9</accession>
<dbReference type="RefSeq" id="WP_163963833.1">
    <property type="nucleotide sequence ID" value="NZ_JAAGNX010000002.1"/>
</dbReference>
<dbReference type="PROSITE" id="PS51709">
    <property type="entry name" value="G_TRME"/>
    <property type="match status" value="1"/>
</dbReference>
<comment type="function">
    <text evidence="6">Exhibits a very high intrinsic GTPase hydrolysis rate. Involved in the addition of a carboxymethylaminomethyl (cmnm) group at the wobble position (U34) of certain tRNAs, forming tRNA-cmnm(5)s(2)U34.</text>
</comment>
<comment type="caution">
    <text evidence="9">The sequence shown here is derived from an EMBL/GenBank/DDBJ whole genome shotgun (WGS) entry which is preliminary data.</text>
</comment>
<dbReference type="SMART" id="SM00173">
    <property type="entry name" value="RAS"/>
    <property type="match status" value="1"/>
</dbReference>
<gene>
    <name evidence="6 9" type="primary">mnmE</name>
    <name evidence="6" type="synonym">trmE</name>
    <name evidence="9" type="ORF">G0Q06_06875</name>
</gene>
<reference evidence="9 10" key="1">
    <citation type="submission" date="2020-02" db="EMBL/GenBank/DDBJ databases">
        <title>Albibacoteraceae fam. nov., the first described family within the subdivision 4 Verrucomicrobia.</title>
        <authorList>
            <person name="Xi F."/>
        </authorList>
    </citation>
    <scope>NUCLEOTIDE SEQUENCE [LARGE SCALE GENOMIC DNA]</scope>
    <source>
        <strain evidence="9 10">CK1056</strain>
    </source>
</reference>
<evidence type="ECO:0000259" key="8">
    <source>
        <dbReference type="PROSITE" id="PS51709"/>
    </source>
</evidence>
<evidence type="ECO:0000313" key="10">
    <source>
        <dbReference type="Proteomes" id="UP000478417"/>
    </source>
</evidence>
<keyword evidence="6" id="KW-0963">Cytoplasm</keyword>
<dbReference type="GO" id="GO:0005737">
    <property type="term" value="C:cytoplasm"/>
    <property type="evidence" value="ECO:0007669"/>
    <property type="project" value="UniProtKB-SubCell"/>
</dbReference>
<evidence type="ECO:0000256" key="7">
    <source>
        <dbReference type="RuleBase" id="RU003313"/>
    </source>
</evidence>
<feature type="binding site" evidence="6">
    <location>
        <begin position="244"/>
        <end position="250"/>
    </location>
    <ligand>
        <name>GTP</name>
        <dbReference type="ChEBI" id="CHEBI:37565"/>
    </ligand>
</feature>